<keyword evidence="3" id="KW-1185">Reference proteome</keyword>
<proteinExistence type="predicted"/>
<dbReference type="Proteomes" id="UP000184383">
    <property type="component" value="Unassembled WGS sequence"/>
</dbReference>
<gene>
    <name evidence="2" type="ORF">ASPWEDRAFT_220241</name>
</gene>
<feature type="transmembrane region" description="Helical" evidence="1">
    <location>
        <begin position="74"/>
        <end position="93"/>
    </location>
</feature>
<dbReference type="EMBL" id="KV878209">
    <property type="protein sequence ID" value="OJJ40557.1"/>
    <property type="molecule type" value="Genomic_DNA"/>
</dbReference>
<dbReference type="GeneID" id="63748150"/>
<name>A0A1L9S0C2_ASPWE</name>
<evidence type="ECO:0000313" key="2">
    <source>
        <dbReference type="EMBL" id="OJJ40557.1"/>
    </source>
</evidence>
<reference evidence="3" key="1">
    <citation type="journal article" date="2017" name="Genome Biol.">
        <title>Comparative genomics reveals high biological diversity and specific adaptations in the industrially and medically important fungal genus Aspergillus.</title>
        <authorList>
            <person name="de Vries R.P."/>
            <person name="Riley R."/>
            <person name="Wiebenga A."/>
            <person name="Aguilar-Osorio G."/>
            <person name="Amillis S."/>
            <person name="Uchima C.A."/>
            <person name="Anderluh G."/>
            <person name="Asadollahi M."/>
            <person name="Askin M."/>
            <person name="Barry K."/>
            <person name="Battaglia E."/>
            <person name="Bayram O."/>
            <person name="Benocci T."/>
            <person name="Braus-Stromeyer S.A."/>
            <person name="Caldana C."/>
            <person name="Canovas D."/>
            <person name="Cerqueira G.C."/>
            <person name="Chen F."/>
            <person name="Chen W."/>
            <person name="Choi C."/>
            <person name="Clum A."/>
            <person name="Dos Santos R.A."/>
            <person name="Damasio A.R."/>
            <person name="Diallinas G."/>
            <person name="Emri T."/>
            <person name="Fekete E."/>
            <person name="Flipphi M."/>
            <person name="Freyberg S."/>
            <person name="Gallo A."/>
            <person name="Gournas C."/>
            <person name="Habgood R."/>
            <person name="Hainaut M."/>
            <person name="Harispe M.L."/>
            <person name="Henrissat B."/>
            <person name="Hilden K.S."/>
            <person name="Hope R."/>
            <person name="Hossain A."/>
            <person name="Karabika E."/>
            <person name="Karaffa L."/>
            <person name="Karanyi Z."/>
            <person name="Krasevec N."/>
            <person name="Kuo A."/>
            <person name="Kusch H."/>
            <person name="LaButti K."/>
            <person name="Lagendijk E.L."/>
            <person name="Lapidus A."/>
            <person name="Levasseur A."/>
            <person name="Lindquist E."/>
            <person name="Lipzen A."/>
            <person name="Logrieco A.F."/>
            <person name="MacCabe A."/>
            <person name="Maekelae M.R."/>
            <person name="Malavazi I."/>
            <person name="Melin P."/>
            <person name="Meyer V."/>
            <person name="Mielnichuk N."/>
            <person name="Miskei M."/>
            <person name="Molnar A.P."/>
            <person name="Mule G."/>
            <person name="Ngan C.Y."/>
            <person name="Orejas M."/>
            <person name="Orosz E."/>
            <person name="Ouedraogo J.P."/>
            <person name="Overkamp K.M."/>
            <person name="Park H.-S."/>
            <person name="Perrone G."/>
            <person name="Piumi F."/>
            <person name="Punt P.J."/>
            <person name="Ram A.F."/>
            <person name="Ramon A."/>
            <person name="Rauscher S."/>
            <person name="Record E."/>
            <person name="Riano-Pachon D.M."/>
            <person name="Robert V."/>
            <person name="Roehrig J."/>
            <person name="Ruller R."/>
            <person name="Salamov A."/>
            <person name="Salih N.S."/>
            <person name="Samson R.A."/>
            <person name="Sandor E."/>
            <person name="Sanguinetti M."/>
            <person name="Schuetze T."/>
            <person name="Sepcic K."/>
            <person name="Shelest E."/>
            <person name="Sherlock G."/>
            <person name="Sophianopoulou V."/>
            <person name="Squina F.M."/>
            <person name="Sun H."/>
            <person name="Susca A."/>
            <person name="Todd R.B."/>
            <person name="Tsang A."/>
            <person name="Unkles S.E."/>
            <person name="van de Wiele N."/>
            <person name="van Rossen-Uffink D."/>
            <person name="Oliveira J.V."/>
            <person name="Vesth T.C."/>
            <person name="Visser J."/>
            <person name="Yu J.-H."/>
            <person name="Zhou M."/>
            <person name="Andersen M.R."/>
            <person name="Archer D.B."/>
            <person name="Baker S.E."/>
            <person name="Benoit I."/>
            <person name="Brakhage A.A."/>
            <person name="Braus G.H."/>
            <person name="Fischer R."/>
            <person name="Frisvad J.C."/>
            <person name="Goldman G.H."/>
            <person name="Houbraken J."/>
            <person name="Oakley B."/>
            <person name="Pocsi I."/>
            <person name="Scazzocchio C."/>
            <person name="Seiboth B."/>
            <person name="vanKuyk P.A."/>
            <person name="Wortman J."/>
            <person name="Dyer P.S."/>
            <person name="Grigoriev I.V."/>
        </authorList>
    </citation>
    <scope>NUCLEOTIDE SEQUENCE [LARGE SCALE GENOMIC DNA]</scope>
    <source>
        <strain evidence="3">DTO 134E9</strain>
    </source>
</reference>
<keyword evidence="1" id="KW-0812">Transmembrane</keyword>
<keyword evidence="1" id="KW-0472">Membrane</keyword>
<accession>A0A1L9S0C2</accession>
<evidence type="ECO:0000256" key="1">
    <source>
        <dbReference type="SAM" id="Phobius"/>
    </source>
</evidence>
<evidence type="ECO:0000313" key="3">
    <source>
        <dbReference type="Proteomes" id="UP000184383"/>
    </source>
</evidence>
<keyword evidence="1" id="KW-1133">Transmembrane helix</keyword>
<dbReference type="VEuPathDB" id="FungiDB:ASPWEDRAFT_220241"/>
<organism evidence="2 3">
    <name type="scientific">Aspergillus wentii DTO 134E9</name>
    <dbReference type="NCBI Taxonomy" id="1073089"/>
    <lineage>
        <taxon>Eukaryota</taxon>
        <taxon>Fungi</taxon>
        <taxon>Dikarya</taxon>
        <taxon>Ascomycota</taxon>
        <taxon>Pezizomycotina</taxon>
        <taxon>Eurotiomycetes</taxon>
        <taxon>Eurotiomycetidae</taxon>
        <taxon>Eurotiales</taxon>
        <taxon>Aspergillaceae</taxon>
        <taxon>Aspergillus</taxon>
        <taxon>Aspergillus subgen. Cremei</taxon>
    </lineage>
</organism>
<sequence>MSIIYLFCISGSNLSALWLWSSVVLFLLISIDLVFFCFCLPNLYLALFSSQHMDDAFGGQYGCKRVRSYSTPGVGVQFAGTEFAITFTLYVFLSN</sequence>
<dbReference type="RefSeq" id="XP_040694233.1">
    <property type="nucleotide sequence ID" value="XM_040832302.1"/>
</dbReference>
<protein>
    <submittedName>
        <fullName evidence="2">Uncharacterized protein</fullName>
    </submittedName>
</protein>
<feature type="transmembrane region" description="Helical" evidence="1">
    <location>
        <begin position="20"/>
        <end position="45"/>
    </location>
</feature>
<dbReference type="AlphaFoldDB" id="A0A1L9S0C2"/>